<feature type="compositionally biased region" description="Polar residues" evidence="1">
    <location>
        <begin position="153"/>
        <end position="173"/>
    </location>
</feature>
<accession>A0A8S9Z9E9</accession>
<dbReference type="InterPro" id="IPR006577">
    <property type="entry name" value="UAS"/>
</dbReference>
<dbReference type="GO" id="GO:0043130">
    <property type="term" value="F:ubiquitin binding"/>
    <property type="evidence" value="ECO:0007669"/>
    <property type="project" value="TreeGrafter"/>
</dbReference>
<feature type="compositionally biased region" description="Basic and acidic residues" evidence="1">
    <location>
        <begin position="205"/>
        <end position="214"/>
    </location>
</feature>
<feature type="region of interest" description="Disordered" evidence="1">
    <location>
        <begin position="100"/>
        <end position="128"/>
    </location>
</feature>
<comment type="caution">
    <text evidence="3">The sequence shown here is derived from an EMBL/GenBank/DDBJ whole genome shotgun (WGS) entry which is preliminary data.</text>
</comment>
<protein>
    <submittedName>
        <fullName evidence="3">UAS domain-containing protein</fullName>
    </submittedName>
</protein>
<dbReference type="Gene3D" id="3.40.30.10">
    <property type="entry name" value="Glutaredoxin"/>
    <property type="match status" value="1"/>
</dbReference>
<dbReference type="EMBL" id="JABEBT010000173">
    <property type="protein sequence ID" value="KAF7626916.1"/>
    <property type="molecule type" value="Genomic_DNA"/>
</dbReference>
<proteinExistence type="predicted"/>
<dbReference type="Proteomes" id="UP000605970">
    <property type="component" value="Unassembled WGS sequence"/>
</dbReference>
<dbReference type="OrthoDB" id="270602at2759"/>
<dbReference type="SUPFAM" id="SSF52833">
    <property type="entry name" value="Thioredoxin-like"/>
    <property type="match status" value="1"/>
</dbReference>
<dbReference type="GO" id="GO:0043161">
    <property type="term" value="P:proteasome-mediated ubiquitin-dependent protein catabolic process"/>
    <property type="evidence" value="ECO:0007669"/>
    <property type="project" value="TreeGrafter"/>
</dbReference>
<feature type="region of interest" description="Disordered" evidence="1">
    <location>
        <begin position="148"/>
        <end position="246"/>
    </location>
</feature>
<dbReference type="PANTHER" id="PTHR23322:SF6">
    <property type="entry name" value="UBX DOMAIN-CONTAINING PROTEIN 7"/>
    <property type="match status" value="1"/>
</dbReference>
<dbReference type="AlphaFoldDB" id="A0A8S9Z9E9"/>
<dbReference type="SMART" id="SM00594">
    <property type="entry name" value="UAS"/>
    <property type="match status" value="1"/>
</dbReference>
<dbReference type="CDD" id="cd02958">
    <property type="entry name" value="UAS"/>
    <property type="match status" value="1"/>
</dbReference>
<evidence type="ECO:0000313" key="4">
    <source>
        <dbReference type="Proteomes" id="UP000605970"/>
    </source>
</evidence>
<evidence type="ECO:0000256" key="1">
    <source>
        <dbReference type="SAM" id="MobiDB-lite"/>
    </source>
</evidence>
<sequence length="420" mass="48909">MDGEDNENQSHKKAIQSFKEFTGIQDDLTANRLLLLYDWDIQKAINMYFLRGIPPQIESIVKEKNILVDNEEEEIQAVYQSTSDPKRRISHFIKRSKNLVEKTQKDDKIEQKANNKIDDDNSEDNIRAPIPAVRGVMLAQTFRETYENGHFPRSSTSIFDQFRNSPSTKNTSELGEELMEESTKTSTSQEKSRQRTALSPPTSSFKEENAKKSDINQNDQSNVQNGQQEKQKEEEEEAQTTTGGFGHRIKKRRDLRLLFRPPTDLIFYGDWDLALQTARQTRQWLLVNVQNSSEFACAVLNRDIWSDETVKDVVKTNFLFWQVYHDSPDGVRVKCYYRFENYPSLFIVDPRTGEEVLKLVATDSVSFLDNLTTFLAHYPTFEARDQEFKQMALLGDKHPLLCRNGLRQENVNFLNYWELF</sequence>
<dbReference type="InterPro" id="IPR050730">
    <property type="entry name" value="UBX_domain-protein"/>
</dbReference>
<feature type="domain" description="UAS" evidence="2">
    <location>
        <begin position="254"/>
        <end position="376"/>
    </location>
</feature>
<feature type="compositionally biased region" description="Polar residues" evidence="1">
    <location>
        <begin position="215"/>
        <end position="226"/>
    </location>
</feature>
<dbReference type="InterPro" id="IPR036249">
    <property type="entry name" value="Thioredoxin-like_sf"/>
</dbReference>
<dbReference type="PANTHER" id="PTHR23322">
    <property type="entry name" value="FAS-ASSOCIATED PROTEIN"/>
    <property type="match status" value="1"/>
</dbReference>
<name>A0A8S9Z9E9_9BILA</name>
<dbReference type="Pfam" id="PF13899">
    <property type="entry name" value="Thioredoxin_7"/>
    <property type="match status" value="1"/>
</dbReference>
<reference evidence="3" key="1">
    <citation type="journal article" date="2020" name="Ecol. Evol.">
        <title>Genome structure and content of the rice root-knot nematode (Meloidogyne graminicola).</title>
        <authorList>
            <person name="Phan N.T."/>
            <person name="Danchin E.G.J."/>
            <person name="Klopp C."/>
            <person name="Perfus-Barbeoch L."/>
            <person name="Kozlowski D.K."/>
            <person name="Koutsovoulos G.D."/>
            <person name="Lopez-Roques C."/>
            <person name="Bouchez O."/>
            <person name="Zahm M."/>
            <person name="Besnard G."/>
            <person name="Bellafiore S."/>
        </authorList>
    </citation>
    <scope>NUCLEOTIDE SEQUENCE</scope>
    <source>
        <strain evidence="3">VN-18</strain>
    </source>
</reference>
<dbReference type="Gene3D" id="1.10.8.10">
    <property type="entry name" value="DNA helicase RuvA subunit, C-terminal domain"/>
    <property type="match status" value="1"/>
</dbReference>
<keyword evidence="4" id="KW-1185">Reference proteome</keyword>
<gene>
    <name evidence="3" type="ORF">Mgra_00009669</name>
</gene>
<feature type="compositionally biased region" description="Basic and acidic residues" evidence="1">
    <location>
        <begin position="100"/>
        <end position="119"/>
    </location>
</feature>
<organism evidence="3 4">
    <name type="scientific">Meloidogyne graminicola</name>
    <dbReference type="NCBI Taxonomy" id="189291"/>
    <lineage>
        <taxon>Eukaryota</taxon>
        <taxon>Metazoa</taxon>
        <taxon>Ecdysozoa</taxon>
        <taxon>Nematoda</taxon>
        <taxon>Chromadorea</taxon>
        <taxon>Rhabditida</taxon>
        <taxon>Tylenchina</taxon>
        <taxon>Tylenchomorpha</taxon>
        <taxon>Tylenchoidea</taxon>
        <taxon>Meloidogynidae</taxon>
        <taxon>Meloidogyninae</taxon>
        <taxon>Meloidogyne</taxon>
    </lineage>
</organism>
<dbReference type="GO" id="GO:0005634">
    <property type="term" value="C:nucleus"/>
    <property type="evidence" value="ECO:0007669"/>
    <property type="project" value="TreeGrafter"/>
</dbReference>
<evidence type="ECO:0000259" key="2">
    <source>
        <dbReference type="SMART" id="SM00594"/>
    </source>
</evidence>
<evidence type="ECO:0000313" key="3">
    <source>
        <dbReference type="EMBL" id="KAF7626916.1"/>
    </source>
</evidence>
<dbReference type="Pfam" id="PF14555">
    <property type="entry name" value="UBA_4"/>
    <property type="match status" value="1"/>
</dbReference>
<feature type="compositionally biased region" description="Polar residues" evidence="1">
    <location>
        <begin position="195"/>
        <end position="204"/>
    </location>
</feature>